<keyword evidence="3" id="KW-1185">Reference proteome</keyword>
<evidence type="ECO:0000313" key="2">
    <source>
        <dbReference type="EMBL" id="KZO90024.1"/>
    </source>
</evidence>
<organism evidence="2 3">
    <name type="scientific">Calocera viscosa (strain TUFC12733)</name>
    <dbReference type="NCBI Taxonomy" id="1330018"/>
    <lineage>
        <taxon>Eukaryota</taxon>
        <taxon>Fungi</taxon>
        <taxon>Dikarya</taxon>
        <taxon>Basidiomycota</taxon>
        <taxon>Agaricomycotina</taxon>
        <taxon>Dacrymycetes</taxon>
        <taxon>Dacrymycetales</taxon>
        <taxon>Dacrymycetaceae</taxon>
        <taxon>Calocera</taxon>
    </lineage>
</organism>
<evidence type="ECO:0000313" key="3">
    <source>
        <dbReference type="Proteomes" id="UP000076738"/>
    </source>
</evidence>
<dbReference type="Proteomes" id="UP000076738">
    <property type="component" value="Unassembled WGS sequence"/>
</dbReference>
<feature type="compositionally biased region" description="Basic and acidic residues" evidence="1">
    <location>
        <begin position="15"/>
        <end position="25"/>
    </location>
</feature>
<gene>
    <name evidence="2" type="ORF">CALVIDRAFT_569443</name>
</gene>
<sequence>MNFEPLWGTKNRTPHLKDVLHDRIAPSHRPKKDRETEERARRRRRDGPEEPKQYVNPAQNGVKSDARYVFTDVPPLGACAVLPLKMPPRNSEEDPAHAISDDFRKVMCQALSGIVWSKQDYQSLPDQWIQGDPARHGYPDKWENPFFPVWDSTFYNIPLAMVDPTFAKKHLD</sequence>
<dbReference type="STRING" id="1330018.A0A167FZS7"/>
<feature type="compositionally biased region" description="Basic and acidic residues" evidence="1">
    <location>
        <begin position="32"/>
        <end position="52"/>
    </location>
</feature>
<dbReference type="EMBL" id="KV417355">
    <property type="protein sequence ID" value="KZO90024.1"/>
    <property type="molecule type" value="Genomic_DNA"/>
</dbReference>
<feature type="region of interest" description="Disordered" evidence="1">
    <location>
        <begin position="1"/>
        <end position="63"/>
    </location>
</feature>
<reference evidence="2 3" key="1">
    <citation type="journal article" date="2016" name="Mol. Biol. Evol.">
        <title>Comparative Genomics of Early-Diverging Mushroom-Forming Fungi Provides Insights into the Origins of Lignocellulose Decay Capabilities.</title>
        <authorList>
            <person name="Nagy L.G."/>
            <person name="Riley R."/>
            <person name="Tritt A."/>
            <person name="Adam C."/>
            <person name="Daum C."/>
            <person name="Floudas D."/>
            <person name="Sun H."/>
            <person name="Yadav J.S."/>
            <person name="Pangilinan J."/>
            <person name="Larsson K.H."/>
            <person name="Matsuura K."/>
            <person name="Barry K."/>
            <person name="Labutti K."/>
            <person name="Kuo R."/>
            <person name="Ohm R.A."/>
            <person name="Bhattacharya S.S."/>
            <person name="Shirouzu T."/>
            <person name="Yoshinaga Y."/>
            <person name="Martin F.M."/>
            <person name="Grigoriev I.V."/>
            <person name="Hibbett D.S."/>
        </authorList>
    </citation>
    <scope>NUCLEOTIDE SEQUENCE [LARGE SCALE GENOMIC DNA]</scope>
    <source>
        <strain evidence="2 3">TUFC12733</strain>
    </source>
</reference>
<name>A0A167FZS7_CALVF</name>
<accession>A0A167FZS7</accession>
<evidence type="ECO:0000256" key="1">
    <source>
        <dbReference type="SAM" id="MobiDB-lite"/>
    </source>
</evidence>
<protein>
    <submittedName>
        <fullName evidence="2">Uncharacterized protein</fullName>
    </submittedName>
</protein>
<dbReference type="AlphaFoldDB" id="A0A167FZS7"/>
<proteinExistence type="predicted"/>